<dbReference type="AlphaFoldDB" id="A0A1G6KZE0"/>
<gene>
    <name evidence="2" type="ORF">SAMN04487894_102159</name>
</gene>
<feature type="chain" id="PRO_5011528677" evidence="1">
    <location>
        <begin position="20"/>
        <end position="166"/>
    </location>
</feature>
<organism evidence="2 3">
    <name type="scientific">Niabella drilacis (strain DSM 25811 / CCM 8410 / CCUG 62505 / LMG 26954 / E90)</name>
    <dbReference type="NCBI Taxonomy" id="1285928"/>
    <lineage>
        <taxon>Bacteria</taxon>
        <taxon>Pseudomonadati</taxon>
        <taxon>Bacteroidota</taxon>
        <taxon>Chitinophagia</taxon>
        <taxon>Chitinophagales</taxon>
        <taxon>Chitinophagaceae</taxon>
        <taxon>Niabella</taxon>
    </lineage>
</organism>
<proteinExistence type="predicted"/>
<dbReference type="RefSeq" id="WP_090388792.1">
    <property type="nucleotide sequence ID" value="NZ_FMZO01000002.1"/>
</dbReference>
<accession>A0A1G6KZE0</accession>
<reference evidence="3" key="1">
    <citation type="submission" date="2016-10" db="EMBL/GenBank/DDBJ databases">
        <authorList>
            <person name="Varghese N."/>
            <person name="Submissions S."/>
        </authorList>
    </citation>
    <scope>NUCLEOTIDE SEQUENCE [LARGE SCALE GENOMIC DNA]</scope>
    <source>
        <strain evidence="3">DSM 25811 / CCM 8410 / LMG 26954 / E90</strain>
    </source>
</reference>
<evidence type="ECO:0000256" key="1">
    <source>
        <dbReference type="SAM" id="SignalP"/>
    </source>
</evidence>
<dbReference type="OrthoDB" id="1120061at2"/>
<name>A0A1G6KZE0_NIADE</name>
<dbReference type="Proteomes" id="UP000198757">
    <property type="component" value="Unassembled WGS sequence"/>
</dbReference>
<keyword evidence="3" id="KW-1185">Reference proteome</keyword>
<protein>
    <submittedName>
        <fullName evidence="2">Uncharacterized protein</fullName>
    </submittedName>
</protein>
<sequence>MKKLTLSLLWIFCATVVSAQVYKLDPVFTDRNTLTYLSYWKLLDGKTGKEKTDTFSLWGYQLYHDDWSSGAYEVEYYKGNAAEMYQLLAAIVAFSGKYGNEDKVLTRIAGVQVKTLNQMKFRYTLVFDRENKVVCRFTQKQWKHILEAFETYCQTNRIRYDSGGSL</sequence>
<evidence type="ECO:0000313" key="3">
    <source>
        <dbReference type="Proteomes" id="UP000198757"/>
    </source>
</evidence>
<dbReference type="EMBL" id="FMZO01000002">
    <property type="protein sequence ID" value="SDC36297.1"/>
    <property type="molecule type" value="Genomic_DNA"/>
</dbReference>
<evidence type="ECO:0000313" key="2">
    <source>
        <dbReference type="EMBL" id="SDC36297.1"/>
    </source>
</evidence>
<keyword evidence="1" id="KW-0732">Signal</keyword>
<feature type="signal peptide" evidence="1">
    <location>
        <begin position="1"/>
        <end position="19"/>
    </location>
</feature>